<evidence type="ECO:0000259" key="2">
    <source>
        <dbReference type="PROSITE" id="PS51782"/>
    </source>
</evidence>
<dbReference type="RefSeq" id="WP_183772949.1">
    <property type="nucleotide sequence ID" value="NZ_JACIDK010000003.1"/>
</dbReference>
<comment type="caution">
    <text evidence="3">The sequence shown here is derived from an EMBL/GenBank/DDBJ whole genome shotgun (WGS) entry which is preliminary data.</text>
</comment>
<dbReference type="PIRSF" id="PIRSF029644">
    <property type="entry name" value="UCP029644"/>
    <property type="match status" value="1"/>
</dbReference>
<name>A0A840A1W2_9CAUL</name>
<sequence>MIWKPAAIAGLALHAIAVAPALAAEPVERYVVRPGDTLYELGRRYFAGGDYRAVQRLNRIADPRRLKVGSQLKVPARLLKITTIEARVAGFRGAVTVTAGGRTLPVSTGMMLKEGAVVATGPNAFLRLDLPDGTHLSLPSQSRVRLGKMTLVEMTGVVRRDLQVQGGRLESDVTPLRDPRDSYTVRTPMSVSAVRGTEFRVAYDEQAGRASTEVIEGLVAVRADHNGADVAAAHGAVATAEGVSGPIVLAPAPTLADPGKVQDEQTVRFQIAAPAATRGYHVRLAMDAGFVEVLEETSADGQTVTLGELPDGTYFLRLAALDDNGLLGLPATYAFERRLNTLRADTPVASRDGGVRRYKFRWQAAGGGERTYRLQVLREGAEAPVVDEAGLTLQELTVTDLPPGVYTWRVMSRTFAGGGYYEKWTPPERFEIGR</sequence>
<reference evidence="3 4" key="1">
    <citation type="submission" date="2020-08" db="EMBL/GenBank/DDBJ databases">
        <title>Genomic Encyclopedia of Type Strains, Phase IV (KMG-IV): sequencing the most valuable type-strain genomes for metagenomic binning, comparative biology and taxonomic classification.</title>
        <authorList>
            <person name="Goeker M."/>
        </authorList>
    </citation>
    <scope>NUCLEOTIDE SEQUENCE [LARGE SCALE GENOMIC DNA]</scope>
    <source>
        <strain evidence="3 4">DSM 21793</strain>
    </source>
</reference>
<dbReference type="InterPro" id="IPR013783">
    <property type="entry name" value="Ig-like_fold"/>
</dbReference>
<dbReference type="Gene3D" id="3.10.350.10">
    <property type="entry name" value="LysM domain"/>
    <property type="match status" value="1"/>
</dbReference>
<dbReference type="SMART" id="SM00257">
    <property type="entry name" value="LysM"/>
    <property type="match status" value="1"/>
</dbReference>
<dbReference type="InterPro" id="IPR006860">
    <property type="entry name" value="FecR"/>
</dbReference>
<dbReference type="InterPro" id="IPR016930">
    <property type="entry name" value="UCP029644"/>
</dbReference>
<evidence type="ECO:0000256" key="1">
    <source>
        <dbReference type="SAM" id="SignalP"/>
    </source>
</evidence>
<dbReference type="CDD" id="cd00118">
    <property type="entry name" value="LysM"/>
    <property type="match status" value="1"/>
</dbReference>
<dbReference type="Pfam" id="PF04773">
    <property type="entry name" value="FecR"/>
    <property type="match status" value="1"/>
</dbReference>
<dbReference type="SUPFAM" id="SSF54106">
    <property type="entry name" value="LysM domain"/>
    <property type="match status" value="1"/>
</dbReference>
<dbReference type="PANTHER" id="PTHR38731:SF1">
    <property type="entry name" value="FECR PROTEIN DOMAIN-CONTAINING PROTEIN"/>
    <property type="match status" value="1"/>
</dbReference>
<protein>
    <recommendedName>
        <fullName evidence="2">LysM domain-containing protein</fullName>
    </recommendedName>
</protein>
<accession>A0A840A1W2</accession>
<evidence type="ECO:0000313" key="4">
    <source>
        <dbReference type="Proteomes" id="UP000530564"/>
    </source>
</evidence>
<feature type="signal peptide" evidence="1">
    <location>
        <begin position="1"/>
        <end position="23"/>
    </location>
</feature>
<dbReference type="PROSITE" id="PS51782">
    <property type="entry name" value="LYSM"/>
    <property type="match status" value="1"/>
</dbReference>
<dbReference type="PANTHER" id="PTHR38731">
    <property type="entry name" value="LIPL45-RELATED LIPOPROTEIN-RELATED"/>
    <property type="match status" value="1"/>
</dbReference>
<dbReference type="EMBL" id="JACIDK010000003">
    <property type="protein sequence ID" value="MBB3891663.1"/>
    <property type="molecule type" value="Genomic_DNA"/>
</dbReference>
<dbReference type="Pfam" id="PF01476">
    <property type="entry name" value="LysM"/>
    <property type="match status" value="1"/>
</dbReference>
<feature type="domain" description="LysM" evidence="2">
    <location>
        <begin position="28"/>
        <end position="74"/>
    </location>
</feature>
<keyword evidence="1" id="KW-0732">Signal</keyword>
<dbReference type="Proteomes" id="UP000530564">
    <property type="component" value="Unassembled WGS sequence"/>
</dbReference>
<dbReference type="InterPro" id="IPR018392">
    <property type="entry name" value="LysM"/>
</dbReference>
<keyword evidence="4" id="KW-1185">Reference proteome</keyword>
<dbReference type="AlphaFoldDB" id="A0A840A1W2"/>
<organism evidence="3 4">
    <name type="scientific">Phenylobacterium haematophilum</name>
    <dbReference type="NCBI Taxonomy" id="98513"/>
    <lineage>
        <taxon>Bacteria</taxon>
        <taxon>Pseudomonadati</taxon>
        <taxon>Pseudomonadota</taxon>
        <taxon>Alphaproteobacteria</taxon>
        <taxon>Caulobacterales</taxon>
        <taxon>Caulobacteraceae</taxon>
        <taxon>Phenylobacterium</taxon>
    </lineage>
</organism>
<dbReference type="Gene3D" id="2.60.40.10">
    <property type="entry name" value="Immunoglobulins"/>
    <property type="match status" value="2"/>
</dbReference>
<gene>
    <name evidence="3" type="ORF">GGQ61_002391</name>
</gene>
<evidence type="ECO:0000313" key="3">
    <source>
        <dbReference type="EMBL" id="MBB3891663.1"/>
    </source>
</evidence>
<proteinExistence type="predicted"/>
<feature type="chain" id="PRO_5032753746" description="LysM domain-containing protein" evidence="1">
    <location>
        <begin position="24"/>
        <end position="434"/>
    </location>
</feature>
<dbReference type="Gene3D" id="2.60.120.1440">
    <property type="match status" value="1"/>
</dbReference>
<dbReference type="InterPro" id="IPR036779">
    <property type="entry name" value="LysM_dom_sf"/>
</dbReference>